<dbReference type="AlphaFoldDB" id="A0A016U219"/>
<evidence type="ECO:0000313" key="2">
    <source>
        <dbReference type="Proteomes" id="UP000024635"/>
    </source>
</evidence>
<organism evidence="1 2">
    <name type="scientific">Ancylostoma ceylanicum</name>
    <dbReference type="NCBI Taxonomy" id="53326"/>
    <lineage>
        <taxon>Eukaryota</taxon>
        <taxon>Metazoa</taxon>
        <taxon>Ecdysozoa</taxon>
        <taxon>Nematoda</taxon>
        <taxon>Chromadorea</taxon>
        <taxon>Rhabditida</taxon>
        <taxon>Rhabditina</taxon>
        <taxon>Rhabditomorpha</taxon>
        <taxon>Strongyloidea</taxon>
        <taxon>Ancylostomatidae</taxon>
        <taxon>Ancylostomatinae</taxon>
        <taxon>Ancylostoma</taxon>
    </lineage>
</organism>
<proteinExistence type="predicted"/>
<dbReference type="EMBL" id="JARK01001401">
    <property type="protein sequence ID" value="EYC08633.1"/>
    <property type="molecule type" value="Genomic_DNA"/>
</dbReference>
<name>A0A016U219_9BILA</name>
<sequence>MASIASTPPIVVTPDVAYVIVKNLVKTPIEEEFAPIDIRKHWTNVMLLSTAFREAVCRYLARIATIVVVNEYDGYSRFCHILPLHSGLQIVNFSCTCDLSQFKSTKEMNLFEIRELNN</sequence>
<evidence type="ECO:0000313" key="1">
    <source>
        <dbReference type="EMBL" id="EYC08633.1"/>
    </source>
</evidence>
<dbReference type="Proteomes" id="UP000024635">
    <property type="component" value="Unassembled WGS sequence"/>
</dbReference>
<protein>
    <submittedName>
        <fullName evidence="1">Uncharacterized protein</fullName>
    </submittedName>
</protein>
<comment type="caution">
    <text evidence="1">The sequence shown here is derived from an EMBL/GenBank/DDBJ whole genome shotgun (WGS) entry which is preliminary data.</text>
</comment>
<accession>A0A016U219</accession>
<gene>
    <name evidence="1" type="primary">Acey_s0065.g3657</name>
    <name evidence="1" type="ORF">Y032_0065g3657</name>
</gene>
<reference evidence="2" key="1">
    <citation type="journal article" date="2015" name="Nat. Genet.">
        <title>The genome and transcriptome of the zoonotic hookworm Ancylostoma ceylanicum identify infection-specific gene families.</title>
        <authorList>
            <person name="Schwarz E.M."/>
            <person name="Hu Y."/>
            <person name="Antoshechkin I."/>
            <person name="Miller M.M."/>
            <person name="Sternberg P.W."/>
            <person name="Aroian R.V."/>
        </authorList>
    </citation>
    <scope>NUCLEOTIDE SEQUENCE</scope>
    <source>
        <strain evidence="2">HY135</strain>
    </source>
</reference>
<keyword evidence="2" id="KW-1185">Reference proteome</keyword>